<organism evidence="1 2">
    <name type="scientific">Enhygromyxa salina</name>
    <dbReference type="NCBI Taxonomy" id="215803"/>
    <lineage>
        <taxon>Bacteria</taxon>
        <taxon>Pseudomonadati</taxon>
        <taxon>Myxococcota</taxon>
        <taxon>Polyangia</taxon>
        <taxon>Nannocystales</taxon>
        <taxon>Nannocystaceae</taxon>
        <taxon>Enhygromyxa</taxon>
    </lineage>
</organism>
<dbReference type="SUPFAM" id="SSF52266">
    <property type="entry name" value="SGNH hydrolase"/>
    <property type="match status" value="1"/>
</dbReference>
<dbReference type="OrthoDB" id="445620at2"/>
<dbReference type="InterPro" id="IPR007407">
    <property type="entry name" value="DUF459"/>
</dbReference>
<sequence>MALTRRQLSLSLALSPVLGLWPRVGHARAPRVLIVGDSLIVGGFGPALEAELEQRYSFAVDRRGKVASGLARPDFYDWFEVGPEARAEFLPDAVIVMFGGNDRQGLYMGEGADPEWIRYGSEGWEPEYRRRINAFANAMTPAGEGLIWVGIPQMRSAKLCAHVAYVNRLVRAELAIRPSARFVDVWTVLAEDGGFTEQLEIDGQRERVRTGDGIHITRAGGRVLAEYVHPRVASLLTRRKGG</sequence>
<dbReference type="GO" id="GO:0016788">
    <property type="term" value="F:hydrolase activity, acting on ester bonds"/>
    <property type="evidence" value="ECO:0007669"/>
    <property type="project" value="UniProtKB-ARBA"/>
</dbReference>
<dbReference type="Gene3D" id="3.40.50.1110">
    <property type="entry name" value="SGNH hydrolase"/>
    <property type="match status" value="1"/>
</dbReference>
<reference evidence="1 2" key="1">
    <citation type="submission" date="2018-03" db="EMBL/GenBank/DDBJ databases">
        <title>Draft Genome Sequences of the Obligatory Marine Myxobacteria Enhygromyxa salina SWB005.</title>
        <authorList>
            <person name="Poehlein A."/>
            <person name="Moghaddam J.A."/>
            <person name="Harms H."/>
            <person name="Alanjari M."/>
            <person name="Koenig G.M."/>
            <person name="Daniel R."/>
            <person name="Schaeberle T.F."/>
        </authorList>
    </citation>
    <scope>NUCLEOTIDE SEQUENCE [LARGE SCALE GENOMIC DNA]</scope>
    <source>
        <strain evidence="1 2">SWB005</strain>
    </source>
</reference>
<evidence type="ECO:0000313" key="1">
    <source>
        <dbReference type="EMBL" id="PRP94747.1"/>
    </source>
</evidence>
<comment type="caution">
    <text evidence="1">The sequence shown here is derived from an EMBL/GenBank/DDBJ whole genome shotgun (WGS) entry which is preliminary data.</text>
</comment>
<accession>A0A2S9XPF2</accession>
<dbReference type="AlphaFoldDB" id="A0A2S9XPF2"/>
<keyword evidence="2" id="KW-1185">Reference proteome</keyword>
<proteinExistence type="predicted"/>
<dbReference type="InterPro" id="IPR036514">
    <property type="entry name" value="SGNH_hydro_sf"/>
</dbReference>
<gene>
    <name evidence="1" type="ORF">ENSA5_40700</name>
</gene>
<name>A0A2S9XPF2_9BACT</name>
<evidence type="ECO:0000313" key="2">
    <source>
        <dbReference type="Proteomes" id="UP000237968"/>
    </source>
</evidence>
<protein>
    <submittedName>
        <fullName evidence="1">Uncharacterized protein</fullName>
    </submittedName>
</protein>
<dbReference type="Proteomes" id="UP000237968">
    <property type="component" value="Unassembled WGS sequence"/>
</dbReference>
<dbReference type="Pfam" id="PF04311">
    <property type="entry name" value="DUF459"/>
    <property type="match status" value="1"/>
</dbReference>
<dbReference type="EMBL" id="PVNK01000175">
    <property type="protein sequence ID" value="PRP94747.1"/>
    <property type="molecule type" value="Genomic_DNA"/>
</dbReference>